<proteinExistence type="predicted"/>
<keyword evidence="2" id="KW-1185">Reference proteome</keyword>
<dbReference type="EMBL" id="MU274923">
    <property type="protein sequence ID" value="KAI0086508.1"/>
    <property type="molecule type" value="Genomic_DNA"/>
</dbReference>
<organism evidence="1 2">
    <name type="scientific">Irpex rosettiformis</name>
    <dbReference type="NCBI Taxonomy" id="378272"/>
    <lineage>
        <taxon>Eukaryota</taxon>
        <taxon>Fungi</taxon>
        <taxon>Dikarya</taxon>
        <taxon>Basidiomycota</taxon>
        <taxon>Agaricomycotina</taxon>
        <taxon>Agaricomycetes</taxon>
        <taxon>Polyporales</taxon>
        <taxon>Irpicaceae</taxon>
        <taxon>Irpex</taxon>
    </lineage>
</organism>
<sequence>MTGKGRMIGTKRKRSDSSQEHHHVREVRKAAKKAKTFELQKTVKKLKGLRSKTPDSAEIPEVEAQLEILKKYEPEPFANTALRTKINKDKFLSADEHLSTAIAQELSSNLVESAAPGSNEAKVQGRLLSSKIIAMEVASVVETLRAAVSPELGKKKGRATAEDEEEGDDESEAGEESEGNEDTVPTSKKAKLGKVRMEEEAVEDGESDASSRVQFLSDDEGEVDDAGWESGSVHEGPEDMSDESSNGEAEGKSSGEDNADDKGGHPSRSSEKDLKTSSSNKNAKAQPEKTKKSGESTFLPSLAVGFIRGDSDVSDFSDDDAGIAPKKNRRGQRARQAIWEKKYGRNANHVKKQQEISGKGRTGDRAGKGGPQRFARGHSDKGWPRQPPPSAHPVQAQASQLSNRAPRAYLPSSPPSFFPARAWMILMSKEEKSLHPSWAAKKMLKEKQNPVIIAPQGKKIVF</sequence>
<name>A0ACB8TWU0_9APHY</name>
<evidence type="ECO:0000313" key="1">
    <source>
        <dbReference type="EMBL" id="KAI0086508.1"/>
    </source>
</evidence>
<accession>A0ACB8TWU0</accession>
<evidence type="ECO:0000313" key="2">
    <source>
        <dbReference type="Proteomes" id="UP001055072"/>
    </source>
</evidence>
<protein>
    <submittedName>
        <fullName evidence="1">Bud-site selection protein</fullName>
    </submittedName>
</protein>
<comment type="caution">
    <text evidence="1">The sequence shown here is derived from an EMBL/GenBank/DDBJ whole genome shotgun (WGS) entry which is preliminary data.</text>
</comment>
<reference evidence="1" key="1">
    <citation type="journal article" date="2021" name="Environ. Microbiol.">
        <title>Gene family expansions and transcriptome signatures uncover fungal adaptations to wood decay.</title>
        <authorList>
            <person name="Hage H."/>
            <person name="Miyauchi S."/>
            <person name="Viragh M."/>
            <person name="Drula E."/>
            <person name="Min B."/>
            <person name="Chaduli D."/>
            <person name="Navarro D."/>
            <person name="Favel A."/>
            <person name="Norest M."/>
            <person name="Lesage-Meessen L."/>
            <person name="Balint B."/>
            <person name="Merenyi Z."/>
            <person name="de Eugenio L."/>
            <person name="Morin E."/>
            <person name="Martinez A.T."/>
            <person name="Baldrian P."/>
            <person name="Stursova M."/>
            <person name="Martinez M.J."/>
            <person name="Novotny C."/>
            <person name="Magnuson J.K."/>
            <person name="Spatafora J.W."/>
            <person name="Maurice S."/>
            <person name="Pangilinan J."/>
            <person name="Andreopoulos W."/>
            <person name="LaButti K."/>
            <person name="Hundley H."/>
            <person name="Na H."/>
            <person name="Kuo A."/>
            <person name="Barry K."/>
            <person name="Lipzen A."/>
            <person name="Henrissat B."/>
            <person name="Riley R."/>
            <person name="Ahrendt S."/>
            <person name="Nagy L.G."/>
            <person name="Grigoriev I.V."/>
            <person name="Martin F."/>
            <person name="Rosso M.N."/>
        </authorList>
    </citation>
    <scope>NUCLEOTIDE SEQUENCE</scope>
    <source>
        <strain evidence="1">CBS 384.51</strain>
    </source>
</reference>
<dbReference type="Proteomes" id="UP001055072">
    <property type="component" value="Unassembled WGS sequence"/>
</dbReference>
<gene>
    <name evidence="1" type="ORF">BDY19DRAFT_986540</name>
</gene>